<name>A0AAV5RH62_STABA</name>
<dbReference type="InterPro" id="IPR045886">
    <property type="entry name" value="ThiF/MoeB/HesA"/>
</dbReference>
<dbReference type="SUPFAM" id="SSF69572">
    <property type="entry name" value="Activating enzymes of the ubiquitin-like proteins"/>
    <property type="match status" value="1"/>
</dbReference>
<dbReference type="InterPro" id="IPR035985">
    <property type="entry name" value="Ubiquitin-activating_enz"/>
</dbReference>
<evidence type="ECO:0000313" key="4">
    <source>
        <dbReference type="Proteomes" id="UP001362899"/>
    </source>
</evidence>
<dbReference type="GO" id="GO:0061504">
    <property type="term" value="P:cyclic threonylcarbamoyladenosine biosynthetic process"/>
    <property type="evidence" value="ECO:0007669"/>
    <property type="project" value="TreeGrafter"/>
</dbReference>
<dbReference type="AlphaFoldDB" id="A0AAV5RH62"/>
<comment type="caution">
    <text evidence="3">The sequence shown here is derived from an EMBL/GenBank/DDBJ whole genome shotgun (WGS) entry which is preliminary data.</text>
</comment>
<dbReference type="InterPro" id="IPR000594">
    <property type="entry name" value="ThiF_NAD_FAD-bd"/>
</dbReference>
<evidence type="ECO:0000259" key="2">
    <source>
        <dbReference type="Pfam" id="PF00899"/>
    </source>
</evidence>
<dbReference type="Gene3D" id="3.40.50.720">
    <property type="entry name" value="NAD(P)-binding Rossmann-like Domain"/>
    <property type="match status" value="1"/>
</dbReference>
<feature type="signal peptide" evidence="1">
    <location>
        <begin position="1"/>
        <end position="20"/>
    </location>
</feature>
<evidence type="ECO:0000256" key="1">
    <source>
        <dbReference type="SAM" id="SignalP"/>
    </source>
</evidence>
<dbReference type="PANTHER" id="PTHR43267:SF2">
    <property type="entry name" value="TRNA THREONYLCARBAMOYLADENOSINE DEHYDRATASE 1-RELATED"/>
    <property type="match status" value="1"/>
</dbReference>
<feature type="domain" description="THIF-type NAD/FAD binding fold" evidence="2">
    <location>
        <begin position="69"/>
        <end position="315"/>
    </location>
</feature>
<organism evidence="3 4">
    <name type="scientific">Starmerella bacillaris</name>
    <name type="common">Yeast</name>
    <name type="synonym">Candida zemplinina</name>
    <dbReference type="NCBI Taxonomy" id="1247836"/>
    <lineage>
        <taxon>Eukaryota</taxon>
        <taxon>Fungi</taxon>
        <taxon>Dikarya</taxon>
        <taxon>Ascomycota</taxon>
        <taxon>Saccharomycotina</taxon>
        <taxon>Dipodascomycetes</taxon>
        <taxon>Dipodascales</taxon>
        <taxon>Trichomonascaceae</taxon>
        <taxon>Starmerella</taxon>
    </lineage>
</organism>
<dbReference type="CDD" id="cd00755">
    <property type="entry name" value="YgdL_like"/>
    <property type="match status" value="1"/>
</dbReference>
<sequence>MKVSTEVLCLSAAVSAAVSAVATYYYVKNSTTSEDVKISTRIVATTTPKVNIEKYDQDIIDEEQARTRAFLKPEGIRKLNSTTVAVVGCGGVGSWVANMLCRGGIGKLILIDFDQVSLSSLNRHATATLEDVGTSKVSSIKKYLQKVCPWVEIVDINELWNKDGGPALLEGADYVVDCIDNIDTKVDLLAYCSENKIPVISSMGAGAKADPTRVTIGDISTTYEDPLSRAVRIKLRYRGIRDNIAVVYSTEKPGKNKAKLLEISDDQLQTGQVGELSVLKDFRVRVLPVLGPIPGLFGLTIATHLMNTIGGYDSVFDPAQGGYSLAGKKRTQLYESMLSSVIGQLARLDRKDVPSCINLDDVEYLMEEVWRGKTLNGNCSRQKLTLWDPSKPRNIHNMVPVTKEEQKRHEDEVLKGGKALSEVYSAETLEYVNKRMELDLWYQQFRVN</sequence>
<dbReference type="GO" id="GO:0061503">
    <property type="term" value="F:tRNA threonylcarbamoyladenosine dehydratase"/>
    <property type="evidence" value="ECO:0007669"/>
    <property type="project" value="TreeGrafter"/>
</dbReference>
<dbReference type="GO" id="GO:0005741">
    <property type="term" value="C:mitochondrial outer membrane"/>
    <property type="evidence" value="ECO:0007669"/>
    <property type="project" value="TreeGrafter"/>
</dbReference>
<dbReference type="EMBL" id="BTGC01000003">
    <property type="protein sequence ID" value="GMM49864.1"/>
    <property type="molecule type" value="Genomic_DNA"/>
</dbReference>
<feature type="chain" id="PRO_5043663599" evidence="1">
    <location>
        <begin position="21"/>
        <end position="448"/>
    </location>
</feature>
<protein>
    <submittedName>
        <fullName evidence="3">tRNA threonylcarbamoyladenosine dehydratase</fullName>
    </submittedName>
</protein>
<proteinExistence type="predicted"/>
<accession>A0AAV5RH62</accession>
<dbReference type="Pfam" id="PF00899">
    <property type="entry name" value="ThiF"/>
    <property type="match status" value="1"/>
</dbReference>
<keyword evidence="4" id="KW-1185">Reference proteome</keyword>
<gene>
    <name evidence="3" type="ORF">DASB73_008220</name>
</gene>
<reference evidence="3 4" key="1">
    <citation type="journal article" date="2023" name="Elife">
        <title>Identification of key yeast species and microbe-microbe interactions impacting larval growth of Drosophila in the wild.</title>
        <authorList>
            <person name="Mure A."/>
            <person name="Sugiura Y."/>
            <person name="Maeda R."/>
            <person name="Honda K."/>
            <person name="Sakurai N."/>
            <person name="Takahashi Y."/>
            <person name="Watada M."/>
            <person name="Katoh T."/>
            <person name="Gotoh A."/>
            <person name="Gotoh Y."/>
            <person name="Taniguchi I."/>
            <person name="Nakamura K."/>
            <person name="Hayashi T."/>
            <person name="Katayama T."/>
            <person name="Uemura T."/>
            <person name="Hattori Y."/>
        </authorList>
    </citation>
    <scope>NUCLEOTIDE SEQUENCE [LARGE SCALE GENOMIC DNA]</scope>
    <source>
        <strain evidence="3 4">SB-73</strain>
    </source>
</reference>
<keyword evidence="1" id="KW-0732">Signal</keyword>
<dbReference type="PANTHER" id="PTHR43267">
    <property type="entry name" value="TRNA THREONYLCARBAMOYLADENOSINE DEHYDRATASE"/>
    <property type="match status" value="1"/>
</dbReference>
<dbReference type="GO" id="GO:0008641">
    <property type="term" value="F:ubiquitin-like modifier activating enzyme activity"/>
    <property type="evidence" value="ECO:0007669"/>
    <property type="project" value="InterPro"/>
</dbReference>
<dbReference type="Proteomes" id="UP001362899">
    <property type="component" value="Unassembled WGS sequence"/>
</dbReference>
<evidence type="ECO:0000313" key="3">
    <source>
        <dbReference type="EMBL" id="GMM49864.1"/>
    </source>
</evidence>